<keyword evidence="2" id="KW-0808">Transferase</keyword>
<proteinExistence type="predicted"/>
<sequence length="230" mass="24683">MPDQQQFFAVVPAPVQAGGMSDERSWDARYAESERVWSGEPNVVLVREVDGLTPGTALDLGCGEGADAVWLATQGWTVTAADISGVAIGKAREHAEAAGVKVDFQRHDLARTFPEGSFDLVSAQFLYSYGDFPREHVLRLAAAAVTPGGVLLIEGHQDHGPYAHDGDGHPPVRFASPDEVIEELQLEPGGWAVLTNAVHDRIQTGPDGEPAHRTDSTIKLRRRTVNSGGD</sequence>
<dbReference type="CDD" id="cd02440">
    <property type="entry name" value="AdoMet_MTases"/>
    <property type="match status" value="1"/>
</dbReference>
<dbReference type="Proteomes" id="UP000680865">
    <property type="component" value="Unassembled WGS sequence"/>
</dbReference>
<accession>A0A919VZC7</accession>
<dbReference type="Gene3D" id="3.40.50.150">
    <property type="entry name" value="Vaccinia Virus protein VP39"/>
    <property type="match status" value="1"/>
</dbReference>
<dbReference type="PANTHER" id="PTHR43464">
    <property type="entry name" value="METHYLTRANSFERASE"/>
    <property type="match status" value="1"/>
</dbReference>
<name>A0A919VZC7_9ACTN</name>
<dbReference type="PANTHER" id="PTHR43464:SF19">
    <property type="entry name" value="UBIQUINONE BIOSYNTHESIS O-METHYLTRANSFERASE, MITOCHONDRIAL"/>
    <property type="match status" value="1"/>
</dbReference>
<comment type="caution">
    <text evidence="5">The sequence shown here is derived from an EMBL/GenBank/DDBJ whole genome shotgun (WGS) entry which is preliminary data.</text>
</comment>
<keyword evidence="6" id="KW-1185">Reference proteome</keyword>
<dbReference type="InterPro" id="IPR029063">
    <property type="entry name" value="SAM-dependent_MTases_sf"/>
</dbReference>
<feature type="domain" description="Methyltransferase" evidence="4">
    <location>
        <begin position="58"/>
        <end position="149"/>
    </location>
</feature>
<evidence type="ECO:0000256" key="3">
    <source>
        <dbReference type="ARBA" id="ARBA00022691"/>
    </source>
</evidence>
<protein>
    <submittedName>
        <fullName evidence="5">Methyltransferase</fullName>
    </submittedName>
</protein>
<keyword evidence="3" id="KW-0949">S-adenosyl-L-methionine</keyword>
<dbReference type="InterPro" id="IPR041698">
    <property type="entry name" value="Methyltransf_25"/>
</dbReference>
<evidence type="ECO:0000256" key="2">
    <source>
        <dbReference type="ARBA" id="ARBA00022679"/>
    </source>
</evidence>
<dbReference type="SUPFAM" id="SSF53335">
    <property type="entry name" value="S-adenosyl-L-methionine-dependent methyltransferases"/>
    <property type="match status" value="1"/>
</dbReference>
<dbReference type="Pfam" id="PF13649">
    <property type="entry name" value="Methyltransf_25"/>
    <property type="match status" value="1"/>
</dbReference>
<evidence type="ECO:0000313" key="5">
    <source>
        <dbReference type="EMBL" id="GIM84963.1"/>
    </source>
</evidence>
<organism evidence="5 6">
    <name type="scientific">Winogradskya consettensis</name>
    <dbReference type="NCBI Taxonomy" id="113560"/>
    <lineage>
        <taxon>Bacteria</taxon>
        <taxon>Bacillati</taxon>
        <taxon>Actinomycetota</taxon>
        <taxon>Actinomycetes</taxon>
        <taxon>Micromonosporales</taxon>
        <taxon>Micromonosporaceae</taxon>
        <taxon>Winogradskya</taxon>
    </lineage>
</organism>
<evidence type="ECO:0000256" key="1">
    <source>
        <dbReference type="ARBA" id="ARBA00022603"/>
    </source>
</evidence>
<dbReference type="GO" id="GO:0008168">
    <property type="term" value="F:methyltransferase activity"/>
    <property type="evidence" value="ECO:0007669"/>
    <property type="project" value="UniProtKB-KW"/>
</dbReference>
<gene>
    <name evidence="5" type="ORF">Aco04nite_93970</name>
</gene>
<keyword evidence="1 5" id="KW-0489">Methyltransferase</keyword>
<dbReference type="AlphaFoldDB" id="A0A919VZC7"/>
<dbReference type="GO" id="GO:0032259">
    <property type="term" value="P:methylation"/>
    <property type="evidence" value="ECO:0007669"/>
    <property type="project" value="UniProtKB-KW"/>
</dbReference>
<dbReference type="EMBL" id="BOQP01000073">
    <property type="protein sequence ID" value="GIM84963.1"/>
    <property type="molecule type" value="Genomic_DNA"/>
</dbReference>
<evidence type="ECO:0000313" key="6">
    <source>
        <dbReference type="Proteomes" id="UP000680865"/>
    </source>
</evidence>
<reference evidence="5" key="1">
    <citation type="submission" date="2021-03" db="EMBL/GenBank/DDBJ databases">
        <title>Whole genome shotgun sequence of Actinoplanes consettensis NBRC 14913.</title>
        <authorList>
            <person name="Komaki H."/>
            <person name="Tamura T."/>
        </authorList>
    </citation>
    <scope>NUCLEOTIDE SEQUENCE</scope>
    <source>
        <strain evidence="5">NBRC 14913</strain>
    </source>
</reference>
<evidence type="ECO:0000259" key="4">
    <source>
        <dbReference type="Pfam" id="PF13649"/>
    </source>
</evidence>